<dbReference type="Pfam" id="PF00239">
    <property type="entry name" value="Resolvase"/>
    <property type="match status" value="1"/>
</dbReference>
<protein>
    <submittedName>
        <fullName evidence="6">Recombinase family protein</fullName>
    </submittedName>
</protein>
<evidence type="ECO:0000256" key="1">
    <source>
        <dbReference type="ARBA" id="ARBA00022908"/>
    </source>
</evidence>
<organism evidence="6 7">
    <name type="scientific">Faecalicatena fissicatena</name>
    <dbReference type="NCBI Taxonomy" id="290055"/>
    <lineage>
        <taxon>Bacteria</taxon>
        <taxon>Bacillati</taxon>
        <taxon>Bacillota</taxon>
        <taxon>Clostridia</taxon>
        <taxon>Lachnospirales</taxon>
        <taxon>Lachnospiraceae</taxon>
        <taxon>Faecalicatena</taxon>
    </lineage>
</organism>
<dbReference type="PROSITE" id="PS51736">
    <property type="entry name" value="RECOMBINASES_3"/>
    <property type="match status" value="1"/>
</dbReference>
<accession>A0ABX2GVW6</accession>
<keyword evidence="7" id="KW-1185">Reference proteome</keyword>
<dbReference type="EMBL" id="JAAWUZ010000013">
    <property type="protein sequence ID" value="NSG29743.1"/>
    <property type="molecule type" value="Genomic_DNA"/>
</dbReference>
<dbReference type="PANTHER" id="PTHR30461">
    <property type="entry name" value="DNA-INVERTASE FROM LAMBDOID PROPHAGE"/>
    <property type="match status" value="1"/>
</dbReference>
<dbReference type="Proteomes" id="UP000821846">
    <property type="component" value="Unassembled WGS sequence"/>
</dbReference>
<name>A0ABX2GVW6_9FIRM</name>
<keyword evidence="3" id="KW-0233">DNA recombination</keyword>
<evidence type="ECO:0000313" key="6">
    <source>
        <dbReference type="EMBL" id="NSG29743.1"/>
    </source>
</evidence>
<dbReference type="InterPro" id="IPR006118">
    <property type="entry name" value="Recombinase_CS"/>
</dbReference>
<reference evidence="6 7" key="1">
    <citation type="journal article" date="2020" name="Cell Host Microbe">
        <title>Functional and Genomic Variation between Human-Derived Isolates of Lachnospiraceae Reveals Inter- and Intra-Species Diversity.</title>
        <authorList>
            <person name="Sorbara M.T."/>
            <person name="Littmann E.R."/>
            <person name="Fontana E."/>
            <person name="Moody T.U."/>
            <person name="Kohout C.E."/>
            <person name="Gjonbalaj M."/>
            <person name="Eaton V."/>
            <person name="Seok R."/>
            <person name="Leiner I.M."/>
            <person name="Pamer E.G."/>
        </authorList>
    </citation>
    <scope>NUCLEOTIDE SEQUENCE [LARGE SCALE GENOMIC DNA]</scope>
    <source>
        <strain evidence="6 7">MSK.14.16</strain>
    </source>
</reference>
<dbReference type="SMART" id="SM00857">
    <property type="entry name" value="Resolvase"/>
    <property type="match status" value="1"/>
</dbReference>
<dbReference type="SUPFAM" id="SSF53041">
    <property type="entry name" value="Resolvase-like"/>
    <property type="match status" value="1"/>
</dbReference>
<dbReference type="PROSITE" id="PS00398">
    <property type="entry name" value="RECOMBINASES_2"/>
    <property type="match status" value="1"/>
</dbReference>
<gene>
    <name evidence="6" type="ORF">HFM93_05525</name>
</gene>
<dbReference type="Gene3D" id="3.40.50.1390">
    <property type="entry name" value="Resolvase, N-terminal catalytic domain"/>
    <property type="match status" value="1"/>
</dbReference>
<dbReference type="CDD" id="cd03768">
    <property type="entry name" value="SR_ResInv"/>
    <property type="match status" value="1"/>
</dbReference>
<dbReference type="InterPro" id="IPR036162">
    <property type="entry name" value="Resolvase-like_N_sf"/>
</dbReference>
<comment type="caution">
    <text evidence="6">The sequence shown here is derived from an EMBL/GenBank/DDBJ whole genome shotgun (WGS) entry which is preliminary data.</text>
</comment>
<evidence type="ECO:0000259" key="5">
    <source>
        <dbReference type="PROSITE" id="PS51736"/>
    </source>
</evidence>
<feature type="active site" description="O-(5'-phospho-DNA)-serine intermediate" evidence="4">
    <location>
        <position position="7"/>
    </location>
</feature>
<dbReference type="PROSITE" id="PS00397">
    <property type="entry name" value="RECOMBINASES_1"/>
    <property type="match status" value="1"/>
</dbReference>
<keyword evidence="1" id="KW-0229">DNA integration</keyword>
<feature type="domain" description="Resolvase/invertase-type recombinase catalytic" evidence="5">
    <location>
        <begin position="1"/>
        <end position="145"/>
    </location>
</feature>
<dbReference type="PANTHER" id="PTHR30461:SF2">
    <property type="entry name" value="SERINE RECOMBINASE PINE-RELATED"/>
    <property type="match status" value="1"/>
</dbReference>
<proteinExistence type="predicted"/>
<keyword evidence="2" id="KW-0238">DNA-binding</keyword>
<dbReference type="InterPro" id="IPR006119">
    <property type="entry name" value="Resolv_N"/>
</dbReference>
<evidence type="ECO:0000256" key="3">
    <source>
        <dbReference type="ARBA" id="ARBA00023172"/>
    </source>
</evidence>
<evidence type="ECO:0000313" key="7">
    <source>
        <dbReference type="Proteomes" id="UP000821846"/>
    </source>
</evidence>
<evidence type="ECO:0000256" key="4">
    <source>
        <dbReference type="PROSITE-ProRule" id="PRU10137"/>
    </source>
</evidence>
<sequence length="198" mass="22837">MAYARVSSTDQNLDRQLIELKKYVPESNIVVDKISGKTLHRPGYEALKGALGLRSGDTLVIKSLDRLSRNKADIKKELEWFKSNHIRLMILDLPTTMVQVPDNQEWILDMLNNILIEVLSSMAEQERLLIHSRQKEGIAAAKLQGKHLGRPKMQFPNDWEHYYTLWKNHDITAKKAMQSMNLSSSSFYKLAKQFQNTV</sequence>
<evidence type="ECO:0000256" key="2">
    <source>
        <dbReference type="ARBA" id="ARBA00023125"/>
    </source>
</evidence>
<dbReference type="InterPro" id="IPR050639">
    <property type="entry name" value="SSR_resolvase"/>
</dbReference>